<proteinExistence type="inferred from homology"/>
<evidence type="ECO:0000259" key="5">
    <source>
        <dbReference type="Pfam" id="PF03330"/>
    </source>
</evidence>
<keyword evidence="2 3" id="KW-0961">Cell wall biogenesis/degradation</keyword>
<protein>
    <recommendedName>
        <fullName evidence="3">Endolytic peptidoglycan transglycosylase RlpA</fullName>
        <ecNumber evidence="3">4.2.2.-</ecNumber>
    </recommendedName>
</protein>
<dbReference type="eggNOG" id="COG0797">
    <property type="taxonomic scope" value="Bacteria"/>
</dbReference>
<dbReference type="SUPFAM" id="SSF50685">
    <property type="entry name" value="Barwin-like endoglucanases"/>
    <property type="match status" value="1"/>
</dbReference>
<dbReference type="GO" id="GO:0000270">
    <property type="term" value="P:peptidoglycan metabolic process"/>
    <property type="evidence" value="ECO:0007669"/>
    <property type="project" value="UniProtKB-UniRule"/>
</dbReference>
<feature type="domain" description="RlpA-like protein double-psi beta-barrel" evidence="5">
    <location>
        <begin position="53"/>
        <end position="142"/>
    </location>
</feature>
<dbReference type="HOGENOM" id="CLU_042923_7_1_6"/>
<evidence type="ECO:0000256" key="1">
    <source>
        <dbReference type="ARBA" id="ARBA00023239"/>
    </source>
</evidence>
<dbReference type="GO" id="GO:0071555">
    <property type="term" value="P:cell wall organization"/>
    <property type="evidence" value="ECO:0007669"/>
    <property type="project" value="UniProtKB-KW"/>
</dbReference>
<dbReference type="InterPro" id="IPR034718">
    <property type="entry name" value="RlpA"/>
</dbReference>
<dbReference type="InterPro" id="IPR036908">
    <property type="entry name" value="RlpA-like_sf"/>
</dbReference>
<dbReference type="HAMAP" id="MF_02071">
    <property type="entry name" value="RlpA"/>
    <property type="match status" value="1"/>
</dbReference>
<dbReference type="Proteomes" id="UP000001844">
    <property type="component" value="Chromosome"/>
</dbReference>
<dbReference type="EMBL" id="CP001798">
    <property type="protein sequence ID" value="ADE14316.1"/>
    <property type="molecule type" value="Genomic_DNA"/>
</dbReference>
<evidence type="ECO:0000256" key="4">
    <source>
        <dbReference type="RuleBase" id="RU003495"/>
    </source>
</evidence>
<dbReference type="InterPro" id="IPR012997">
    <property type="entry name" value="RplA"/>
</dbReference>
<keyword evidence="6" id="KW-0449">Lipoprotein</keyword>
<dbReference type="InterPro" id="IPR009009">
    <property type="entry name" value="RlpA-like_DPBB"/>
</dbReference>
<dbReference type="KEGG" id="nhl:Nhal_1149"/>
<comment type="function">
    <text evidence="3">Lytic transglycosylase with a strong preference for naked glycan strands that lack stem peptides.</text>
</comment>
<comment type="similarity">
    <text evidence="3 4">Belongs to the RlpA family.</text>
</comment>
<name>D5BZM1_NITHN</name>
<accession>D5BZM1</accession>
<dbReference type="CDD" id="cd22268">
    <property type="entry name" value="DPBB_RlpA-like"/>
    <property type="match status" value="1"/>
</dbReference>
<evidence type="ECO:0000256" key="3">
    <source>
        <dbReference type="HAMAP-Rule" id="MF_02071"/>
    </source>
</evidence>
<reference evidence="7" key="1">
    <citation type="submission" date="2010-04" db="EMBL/GenBank/DDBJ databases">
        <title>Complete genome sequence of Nitrosococcus halophilus Nc4, a salt-adapted, aerobic obligate ammonia-oxidizing sulfur purple bacterium.</title>
        <authorList>
            <consortium name="US DOE Joint Genome Institute"/>
            <person name="Campbell M.A."/>
            <person name="Malfatti S.A."/>
            <person name="Chain P.S.G."/>
            <person name="Heidelberg J.F."/>
            <person name="Ward B.B."/>
            <person name="Klotz M.G."/>
        </authorList>
    </citation>
    <scope>NUCLEOTIDE SEQUENCE [LARGE SCALE GENOMIC DNA]</scope>
    <source>
        <strain evidence="7">Nc4</strain>
    </source>
</reference>
<dbReference type="NCBIfam" id="TIGR00413">
    <property type="entry name" value="rlpA"/>
    <property type="match status" value="1"/>
</dbReference>
<dbReference type="GO" id="GO:0008932">
    <property type="term" value="F:lytic endotransglycosylase activity"/>
    <property type="evidence" value="ECO:0007669"/>
    <property type="project" value="UniProtKB-UniRule"/>
</dbReference>
<evidence type="ECO:0000313" key="7">
    <source>
        <dbReference type="Proteomes" id="UP000001844"/>
    </source>
</evidence>
<dbReference type="PANTHER" id="PTHR34183:SF1">
    <property type="entry name" value="ENDOLYTIC PEPTIDOGLYCAN TRANSGLYCOSYLASE RLPA"/>
    <property type="match status" value="1"/>
</dbReference>
<evidence type="ECO:0000313" key="6">
    <source>
        <dbReference type="EMBL" id="ADE14316.1"/>
    </source>
</evidence>
<dbReference type="AlphaFoldDB" id="D5BZM1"/>
<dbReference type="Pfam" id="PF03330">
    <property type="entry name" value="DPBB_1"/>
    <property type="match status" value="1"/>
</dbReference>
<dbReference type="PANTHER" id="PTHR34183">
    <property type="entry name" value="ENDOLYTIC PEPTIDOGLYCAN TRANSGLYCOSYLASE RLPA"/>
    <property type="match status" value="1"/>
</dbReference>
<gene>
    <name evidence="3" type="primary">rlpA</name>
    <name evidence="6" type="ordered locus">Nhal_1149</name>
</gene>
<keyword evidence="1 3" id="KW-0456">Lyase</keyword>
<organism evidence="6 7">
    <name type="scientific">Nitrosococcus halophilus (strain Nc4)</name>
    <dbReference type="NCBI Taxonomy" id="472759"/>
    <lineage>
        <taxon>Bacteria</taxon>
        <taxon>Pseudomonadati</taxon>
        <taxon>Pseudomonadota</taxon>
        <taxon>Gammaproteobacteria</taxon>
        <taxon>Chromatiales</taxon>
        <taxon>Chromatiaceae</taxon>
        <taxon>Nitrosococcus</taxon>
    </lineage>
</organism>
<keyword evidence="7" id="KW-1185">Reference proteome</keyword>
<dbReference type="Gene3D" id="2.40.40.10">
    <property type="entry name" value="RlpA-like domain"/>
    <property type="match status" value="1"/>
</dbReference>
<evidence type="ECO:0000256" key="2">
    <source>
        <dbReference type="ARBA" id="ARBA00023316"/>
    </source>
</evidence>
<dbReference type="EC" id="4.2.2.-" evidence="3"/>
<dbReference type="STRING" id="472759.Nhal_1149"/>
<dbReference type="OrthoDB" id="9779128at2"/>
<sequence length="148" mass="16291">MLRQKASPIKDVLASSVVILITLVPLGCGQIGSTVYRFTASPLSCEEARDYDEEGTTSWYGRAHHGRRTANGQVFDMNGLTAAHRSLPFGTKIRVTNQKNGRSVVLTVNDRGPFVMGRFLDVSYRAARELGFVREGLVSVRVKTVETC</sequence>